<name>A0A6C0DPH3_9ZZZZ</name>
<evidence type="ECO:0000313" key="1">
    <source>
        <dbReference type="EMBL" id="QHT18120.1"/>
    </source>
</evidence>
<sequence>MKIKSIATYIANMETKVKVSKRRRTKQPKYEGGSEEEFWEIMRKYGKVEPDGKFDSDFGYINDADLALLAQAREEEDRYFAENP</sequence>
<proteinExistence type="predicted"/>
<dbReference type="EMBL" id="MN739648">
    <property type="protein sequence ID" value="QHT18120.1"/>
    <property type="molecule type" value="Genomic_DNA"/>
</dbReference>
<accession>A0A6C0DPH3</accession>
<protein>
    <submittedName>
        <fullName evidence="1">Uncharacterized protein</fullName>
    </submittedName>
</protein>
<dbReference type="AlphaFoldDB" id="A0A6C0DPH3"/>
<organism evidence="1">
    <name type="scientific">viral metagenome</name>
    <dbReference type="NCBI Taxonomy" id="1070528"/>
    <lineage>
        <taxon>unclassified sequences</taxon>
        <taxon>metagenomes</taxon>
        <taxon>organismal metagenomes</taxon>
    </lineage>
</organism>
<reference evidence="1" key="1">
    <citation type="journal article" date="2020" name="Nature">
        <title>Giant virus diversity and host interactions through global metagenomics.</title>
        <authorList>
            <person name="Schulz F."/>
            <person name="Roux S."/>
            <person name="Paez-Espino D."/>
            <person name="Jungbluth S."/>
            <person name="Walsh D.A."/>
            <person name="Denef V.J."/>
            <person name="McMahon K.D."/>
            <person name="Konstantinidis K.T."/>
            <person name="Eloe-Fadrosh E.A."/>
            <person name="Kyrpides N.C."/>
            <person name="Woyke T."/>
        </authorList>
    </citation>
    <scope>NUCLEOTIDE SEQUENCE</scope>
    <source>
        <strain evidence="1">GVMAG-M-3300023174-3</strain>
    </source>
</reference>